<dbReference type="PANTHER" id="PTHR34391:SF1">
    <property type="entry name" value="UPF0658 GOLGI APPARATUS MEMBRANE PROTEIN C1952.10C-RELATED"/>
    <property type="match status" value="1"/>
</dbReference>
<feature type="transmembrane region" description="Helical" evidence="1">
    <location>
        <begin position="76"/>
        <end position="98"/>
    </location>
</feature>
<organism evidence="2 3">
    <name type="scientific">Parasitella parasitica</name>
    <dbReference type="NCBI Taxonomy" id="35722"/>
    <lineage>
        <taxon>Eukaryota</taxon>
        <taxon>Fungi</taxon>
        <taxon>Fungi incertae sedis</taxon>
        <taxon>Mucoromycota</taxon>
        <taxon>Mucoromycotina</taxon>
        <taxon>Mucoromycetes</taxon>
        <taxon>Mucorales</taxon>
        <taxon>Mucorineae</taxon>
        <taxon>Mucoraceae</taxon>
        <taxon>Parasitella</taxon>
    </lineage>
</organism>
<keyword evidence="1" id="KW-1133">Transmembrane helix</keyword>
<dbReference type="InterPro" id="IPR040410">
    <property type="entry name" value="UPF0658_Golgi"/>
</dbReference>
<dbReference type="OrthoDB" id="2284196at2759"/>
<keyword evidence="3" id="KW-1185">Reference proteome</keyword>
<feature type="transmembrane region" description="Helical" evidence="1">
    <location>
        <begin position="110"/>
        <end position="130"/>
    </location>
</feature>
<gene>
    <name evidence="2" type="primary">PARPA_03990.1 scaffold 10876</name>
</gene>
<feature type="transmembrane region" description="Helical" evidence="1">
    <location>
        <begin position="142"/>
        <end position="160"/>
    </location>
</feature>
<evidence type="ECO:0000313" key="2">
    <source>
        <dbReference type="EMBL" id="CEP10320.1"/>
    </source>
</evidence>
<dbReference type="EMBL" id="LN723807">
    <property type="protein sequence ID" value="CEP10320.1"/>
    <property type="molecule type" value="Genomic_DNA"/>
</dbReference>
<accession>A0A0B7N484</accession>
<evidence type="ECO:0000313" key="3">
    <source>
        <dbReference type="Proteomes" id="UP000054107"/>
    </source>
</evidence>
<feature type="transmembrane region" description="Helical" evidence="1">
    <location>
        <begin position="28"/>
        <end position="49"/>
    </location>
</feature>
<name>A0A0B7N484_9FUNG</name>
<evidence type="ECO:0000256" key="1">
    <source>
        <dbReference type="SAM" id="Phobius"/>
    </source>
</evidence>
<dbReference type="AlphaFoldDB" id="A0A0B7N484"/>
<protein>
    <submittedName>
        <fullName evidence="2">Uncharacterized protein</fullName>
    </submittedName>
</protein>
<sequence>MAVVISNNTDRFQDTVDDYISNIKPFEYAVLAFVPICFLIMVGCMIKLYSLFRWNRYKAHTVVLLDKNDTRLRTTLLAWAVLTGLLKLDFFFLFSYAVQLVPSQLMEYTIPSYESIIVFFFGLAAFLLAIQATRTENTRLMWLLSLVILGSIGYFGYRLFTFGFPRDSTNDPYMPAIYDINFDSTDDDDPIYMSGLYQERIISQDPHQRYISLHLPGLLCYCVYYKRSPPTRTTRWADNKTRRI</sequence>
<keyword evidence="1" id="KW-0472">Membrane</keyword>
<dbReference type="Proteomes" id="UP000054107">
    <property type="component" value="Unassembled WGS sequence"/>
</dbReference>
<proteinExistence type="predicted"/>
<dbReference type="GO" id="GO:0005794">
    <property type="term" value="C:Golgi apparatus"/>
    <property type="evidence" value="ECO:0007669"/>
    <property type="project" value="TreeGrafter"/>
</dbReference>
<reference evidence="2 3" key="1">
    <citation type="submission" date="2014-09" db="EMBL/GenBank/DDBJ databases">
        <authorList>
            <person name="Ellenberger Sabrina"/>
        </authorList>
    </citation>
    <scope>NUCLEOTIDE SEQUENCE [LARGE SCALE GENOMIC DNA]</scope>
    <source>
        <strain evidence="2 3">CBS 412.66</strain>
    </source>
</reference>
<keyword evidence="1" id="KW-0812">Transmembrane</keyword>
<dbReference type="PANTHER" id="PTHR34391">
    <property type="entry name" value="UPF0658 GOLGI APPARATUS MEMBRANE PROTEIN C1952.10C-RELATED"/>
    <property type="match status" value="1"/>
</dbReference>